<evidence type="ECO:0000313" key="9">
    <source>
        <dbReference type="Proteomes" id="UP000019118"/>
    </source>
</evidence>
<dbReference type="GO" id="GO:0008745">
    <property type="term" value="F:N-acetylmuramoyl-L-alanine amidase activity"/>
    <property type="evidence" value="ECO:0007669"/>
    <property type="project" value="InterPro"/>
</dbReference>
<dbReference type="PANTHER" id="PTHR11022:SF41">
    <property type="entry name" value="PEPTIDOGLYCAN-RECOGNITION PROTEIN LC-RELATED"/>
    <property type="match status" value="1"/>
</dbReference>
<feature type="transmembrane region" description="Helical" evidence="5">
    <location>
        <begin position="132"/>
        <end position="154"/>
    </location>
</feature>
<dbReference type="InterPro" id="IPR006619">
    <property type="entry name" value="PGRP_domain_met/bac"/>
</dbReference>
<evidence type="ECO:0000256" key="3">
    <source>
        <dbReference type="ARBA" id="ARBA00022859"/>
    </source>
</evidence>
<organism evidence="8 9">
    <name type="scientific">Dendroctonus ponderosae</name>
    <name type="common">Mountain pine beetle</name>
    <dbReference type="NCBI Taxonomy" id="77166"/>
    <lineage>
        <taxon>Eukaryota</taxon>
        <taxon>Metazoa</taxon>
        <taxon>Ecdysozoa</taxon>
        <taxon>Arthropoda</taxon>
        <taxon>Hexapoda</taxon>
        <taxon>Insecta</taxon>
        <taxon>Pterygota</taxon>
        <taxon>Neoptera</taxon>
        <taxon>Endopterygota</taxon>
        <taxon>Coleoptera</taxon>
        <taxon>Polyphaga</taxon>
        <taxon>Cucujiformia</taxon>
        <taxon>Curculionidae</taxon>
        <taxon>Scolytinae</taxon>
        <taxon>Dendroctonus</taxon>
    </lineage>
</organism>
<evidence type="ECO:0000259" key="6">
    <source>
        <dbReference type="SMART" id="SM00644"/>
    </source>
</evidence>
<evidence type="ECO:0000256" key="2">
    <source>
        <dbReference type="ARBA" id="ARBA00022588"/>
    </source>
</evidence>
<accession>A0AAR5Q5R5</accession>
<dbReference type="PANTHER" id="PTHR11022">
    <property type="entry name" value="PEPTIDOGLYCAN RECOGNITION PROTEIN"/>
    <property type="match status" value="1"/>
</dbReference>
<feature type="domain" description="Peptidoglycan recognition protein family" evidence="7">
    <location>
        <begin position="190"/>
        <end position="326"/>
    </location>
</feature>
<comment type="similarity">
    <text evidence="1">Belongs to the N-acetylmuramoyl-L-alanine amidase 2 family.</text>
</comment>
<sequence length="366" mass="39610">MSLQLSSSGLNRVDSSCSSSTASSGSDELQVLPLGYQIDHPSPNELIIRNNITEGTTTANIVNSPHATVGTNLHIVLGDNANLYVGDGSRTLHDQANYAALRLTPGSPRSSSPESGANEAQPPRKAAIRSKIVYVPLILVFSVSLIIIGVVVWAQTERTEETTTTEETEVPTSTTPVVTTEVPDYDGFYIPREVWGGADPTSPSIKAEPAMLFVIKHTAGETCTNQKQCSKVVREIQKEHMEVLGFADISYNFLVGGDGKIYNGRGWGVQNEGRNDSLDVAFMGNFNVDDPTTKMMNAALRIQITGQSAGQVKYGKYRVMNHNQTEPTDSPGKRLFAKTISNLNYYSGAVCYHNASGQVVIDYDCP</sequence>
<feature type="compositionally biased region" description="Low complexity" evidence="4">
    <location>
        <begin position="15"/>
        <end position="26"/>
    </location>
</feature>
<evidence type="ECO:0008006" key="10">
    <source>
        <dbReference type="Google" id="ProtNLM"/>
    </source>
</evidence>
<feature type="region of interest" description="Disordered" evidence="4">
    <location>
        <begin position="158"/>
        <end position="177"/>
    </location>
</feature>
<dbReference type="Pfam" id="PF01510">
    <property type="entry name" value="Amidase_2"/>
    <property type="match status" value="1"/>
</dbReference>
<keyword evidence="5" id="KW-0812">Transmembrane</keyword>
<dbReference type="Proteomes" id="UP000019118">
    <property type="component" value="Unassembled WGS sequence"/>
</dbReference>
<dbReference type="EnsemblMetazoa" id="XM_019913003.1">
    <property type="protein sequence ID" value="XP_019768562.1"/>
    <property type="gene ID" value="LOC109543331"/>
</dbReference>
<proteinExistence type="inferred from homology"/>
<protein>
    <recommendedName>
        <fullName evidence="10">Peptidoglycan recognition protein family domain-containing protein</fullName>
    </recommendedName>
</protein>
<evidence type="ECO:0000256" key="5">
    <source>
        <dbReference type="SAM" id="Phobius"/>
    </source>
</evidence>
<feature type="region of interest" description="Disordered" evidence="4">
    <location>
        <begin position="1"/>
        <end position="26"/>
    </location>
</feature>
<evidence type="ECO:0000313" key="8">
    <source>
        <dbReference type="EnsemblMetazoa" id="XP_019768562.1"/>
    </source>
</evidence>
<dbReference type="GO" id="GO:0009253">
    <property type="term" value="P:peptidoglycan catabolic process"/>
    <property type="evidence" value="ECO:0007669"/>
    <property type="project" value="InterPro"/>
</dbReference>
<keyword evidence="2" id="KW-0399">Innate immunity</keyword>
<feature type="domain" description="N-acetylmuramoyl-L-alanine amidase" evidence="6">
    <location>
        <begin position="198"/>
        <end position="328"/>
    </location>
</feature>
<evidence type="ECO:0000256" key="1">
    <source>
        <dbReference type="ARBA" id="ARBA00007553"/>
    </source>
</evidence>
<name>A0AAR5Q5R5_DENPD</name>
<dbReference type="InterPro" id="IPR036505">
    <property type="entry name" value="Amidase/PGRP_sf"/>
</dbReference>
<dbReference type="GO" id="GO:0045087">
    <property type="term" value="P:innate immune response"/>
    <property type="evidence" value="ECO:0007669"/>
    <property type="project" value="UniProtKB-KW"/>
</dbReference>
<feature type="compositionally biased region" description="Low complexity" evidence="4">
    <location>
        <begin position="105"/>
        <end position="116"/>
    </location>
</feature>
<feature type="compositionally biased region" description="Polar residues" evidence="4">
    <location>
        <begin position="1"/>
        <end position="14"/>
    </location>
</feature>
<dbReference type="SUPFAM" id="SSF55846">
    <property type="entry name" value="N-acetylmuramoyl-L-alanine amidase-like"/>
    <property type="match status" value="1"/>
</dbReference>
<reference evidence="9" key="1">
    <citation type="journal article" date="2013" name="Genome Biol.">
        <title>Draft genome of the mountain pine beetle, Dendroctonus ponderosae Hopkins, a major forest pest.</title>
        <authorList>
            <person name="Keeling C.I."/>
            <person name="Yuen M.M."/>
            <person name="Liao N.Y."/>
            <person name="Docking T.R."/>
            <person name="Chan S.K."/>
            <person name="Taylor G.A."/>
            <person name="Palmquist D.L."/>
            <person name="Jackman S.D."/>
            <person name="Nguyen A."/>
            <person name="Li M."/>
            <person name="Henderson H."/>
            <person name="Janes J.K."/>
            <person name="Zhao Y."/>
            <person name="Pandoh P."/>
            <person name="Moore R."/>
            <person name="Sperling F.A."/>
            <person name="Huber D.P."/>
            <person name="Birol I."/>
            <person name="Jones S.J."/>
            <person name="Bohlmann J."/>
        </authorList>
    </citation>
    <scope>NUCLEOTIDE SEQUENCE</scope>
</reference>
<dbReference type="InterPro" id="IPR002502">
    <property type="entry name" value="Amidase_domain"/>
</dbReference>
<keyword evidence="5" id="KW-0472">Membrane</keyword>
<keyword evidence="5" id="KW-1133">Transmembrane helix</keyword>
<feature type="region of interest" description="Disordered" evidence="4">
    <location>
        <begin position="103"/>
        <end position="123"/>
    </location>
</feature>
<dbReference type="AlphaFoldDB" id="A0AAR5Q5R5"/>
<evidence type="ECO:0000259" key="7">
    <source>
        <dbReference type="SMART" id="SM00701"/>
    </source>
</evidence>
<dbReference type="GeneID" id="109543331"/>
<dbReference type="KEGG" id="dpa:109543331"/>
<dbReference type="GO" id="GO:0008270">
    <property type="term" value="F:zinc ion binding"/>
    <property type="evidence" value="ECO:0007669"/>
    <property type="project" value="InterPro"/>
</dbReference>
<evidence type="ECO:0000256" key="4">
    <source>
        <dbReference type="SAM" id="MobiDB-lite"/>
    </source>
</evidence>
<keyword evidence="9" id="KW-1185">Reference proteome</keyword>
<dbReference type="CDD" id="cd06583">
    <property type="entry name" value="PGRP"/>
    <property type="match status" value="1"/>
</dbReference>
<keyword evidence="3" id="KW-0391">Immunity</keyword>
<dbReference type="SMART" id="SM00701">
    <property type="entry name" value="PGRP"/>
    <property type="match status" value="1"/>
</dbReference>
<reference evidence="8" key="2">
    <citation type="submission" date="2024-08" db="UniProtKB">
        <authorList>
            <consortium name="EnsemblMetazoa"/>
        </authorList>
    </citation>
    <scope>IDENTIFICATION</scope>
</reference>
<dbReference type="Gene3D" id="3.40.80.10">
    <property type="entry name" value="Peptidoglycan recognition protein-like"/>
    <property type="match status" value="1"/>
</dbReference>
<dbReference type="SMART" id="SM00644">
    <property type="entry name" value="Ami_2"/>
    <property type="match status" value="1"/>
</dbReference>
<dbReference type="InterPro" id="IPR015510">
    <property type="entry name" value="PGRP"/>
</dbReference>